<feature type="domain" description="YetF C-terminal" evidence="9">
    <location>
        <begin position="79"/>
        <end position="211"/>
    </location>
</feature>
<dbReference type="EMBL" id="LWAE01000006">
    <property type="protein sequence ID" value="KZL90126.1"/>
    <property type="molecule type" value="Genomic_DNA"/>
</dbReference>
<evidence type="ECO:0000256" key="4">
    <source>
        <dbReference type="ARBA" id="ARBA00022692"/>
    </source>
</evidence>
<dbReference type="STRING" id="1121326.CLMAG_46180"/>
<evidence type="ECO:0000313" key="10">
    <source>
        <dbReference type="EMBL" id="KZL90126.1"/>
    </source>
</evidence>
<evidence type="ECO:0000256" key="1">
    <source>
        <dbReference type="ARBA" id="ARBA00004651"/>
    </source>
</evidence>
<proteinExistence type="inferred from homology"/>
<evidence type="ECO:0000256" key="2">
    <source>
        <dbReference type="ARBA" id="ARBA00006448"/>
    </source>
</evidence>
<dbReference type="OrthoDB" id="1682423at2"/>
<protein>
    <recommendedName>
        <fullName evidence="9">YetF C-terminal domain-containing protein</fullName>
    </recommendedName>
</protein>
<sequence>MFIVLIRTIVLYILVITSMRLMGKKQIGELEPFELAIAIMVSELASLPMQDTRIPIMHGIIPIITLLTLQALASILELKSEKLRIFFSGKPSVIINEGKLNIKELEKERFNLNDLMEELRLQGYYNLEDIQYAILETSGQLSIIPKTELSPATKADLNLKPDQDILPVTLILDGRINCNNLKIINKDKHWLKQQLKKNNILSHEHVFIAMLDSKGKFYYQPKEQK</sequence>
<dbReference type="PANTHER" id="PTHR34582:SF6">
    <property type="entry name" value="UPF0702 TRANSMEMBRANE PROTEIN YCAP"/>
    <property type="match status" value="1"/>
</dbReference>
<keyword evidence="11" id="KW-1185">Reference proteome</keyword>
<feature type="transmembrane region" description="Helical" evidence="8">
    <location>
        <begin position="6"/>
        <end position="23"/>
    </location>
</feature>
<dbReference type="RefSeq" id="WP_066627574.1">
    <property type="nucleotide sequence ID" value="NZ_FQXL01000006.1"/>
</dbReference>
<dbReference type="Pfam" id="PF04239">
    <property type="entry name" value="DUF421"/>
    <property type="match status" value="1"/>
</dbReference>
<keyword evidence="4 8" id="KW-0812">Transmembrane</keyword>
<keyword evidence="5 8" id="KW-1133">Transmembrane helix</keyword>
<comment type="caution">
    <text evidence="10">The sequence shown here is derived from an EMBL/GenBank/DDBJ whole genome shotgun (WGS) entry which is preliminary data.</text>
</comment>
<feature type="coiled-coil region" evidence="7">
    <location>
        <begin position="95"/>
        <end position="122"/>
    </location>
</feature>
<feature type="transmembrane region" description="Helical" evidence="8">
    <location>
        <begin position="56"/>
        <end position="76"/>
    </location>
</feature>
<dbReference type="GO" id="GO:0005886">
    <property type="term" value="C:plasma membrane"/>
    <property type="evidence" value="ECO:0007669"/>
    <property type="project" value="UniProtKB-SubCell"/>
</dbReference>
<comment type="similarity">
    <text evidence="2">Belongs to the UPF0702 family.</text>
</comment>
<keyword evidence="6 8" id="KW-0472">Membrane</keyword>
<name>A0A161X7L9_9CLOT</name>
<evidence type="ECO:0000313" key="11">
    <source>
        <dbReference type="Proteomes" id="UP000076603"/>
    </source>
</evidence>
<dbReference type="PATRIC" id="fig|1121326.3.peg.4677"/>
<reference evidence="10 11" key="1">
    <citation type="submission" date="2016-04" db="EMBL/GenBank/DDBJ databases">
        <title>Genome sequence of Clostridium magnum DSM 2767.</title>
        <authorList>
            <person name="Poehlein A."/>
            <person name="Uhlig R."/>
            <person name="Fischer R."/>
            <person name="Bahl H."/>
            <person name="Daniel R."/>
        </authorList>
    </citation>
    <scope>NUCLEOTIDE SEQUENCE [LARGE SCALE GENOMIC DNA]</scope>
    <source>
        <strain evidence="10 11">DSM 2767</strain>
    </source>
</reference>
<evidence type="ECO:0000256" key="5">
    <source>
        <dbReference type="ARBA" id="ARBA00022989"/>
    </source>
</evidence>
<dbReference type="Gene3D" id="3.30.240.20">
    <property type="entry name" value="bsu07140 like domains"/>
    <property type="match status" value="2"/>
</dbReference>
<dbReference type="InterPro" id="IPR023090">
    <property type="entry name" value="UPF0702_alpha/beta_dom_sf"/>
</dbReference>
<evidence type="ECO:0000256" key="8">
    <source>
        <dbReference type="SAM" id="Phobius"/>
    </source>
</evidence>
<keyword evidence="7" id="KW-0175">Coiled coil</keyword>
<dbReference type="Proteomes" id="UP000076603">
    <property type="component" value="Unassembled WGS sequence"/>
</dbReference>
<evidence type="ECO:0000256" key="7">
    <source>
        <dbReference type="SAM" id="Coils"/>
    </source>
</evidence>
<keyword evidence="3" id="KW-1003">Cell membrane</keyword>
<evidence type="ECO:0000256" key="6">
    <source>
        <dbReference type="ARBA" id="ARBA00023136"/>
    </source>
</evidence>
<dbReference type="PANTHER" id="PTHR34582">
    <property type="entry name" value="UPF0702 TRANSMEMBRANE PROTEIN YCAP"/>
    <property type="match status" value="1"/>
</dbReference>
<organism evidence="10 11">
    <name type="scientific">Clostridium magnum DSM 2767</name>
    <dbReference type="NCBI Taxonomy" id="1121326"/>
    <lineage>
        <taxon>Bacteria</taxon>
        <taxon>Bacillati</taxon>
        <taxon>Bacillota</taxon>
        <taxon>Clostridia</taxon>
        <taxon>Eubacteriales</taxon>
        <taxon>Clostridiaceae</taxon>
        <taxon>Clostridium</taxon>
    </lineage>
</organism>
<comment type="subcellular location">
    <subcellularLocation>
        <location evidence="1">Cell membrane</location>
        <topology evidence="1">Multi-pass membrane protein</topology>
    </subcellularLocation>
</comment>
<gene>
    <name evidence="10" type="ORF">CLMAG_46180</name>
</gene>
<accession>A0A161X7L9</accession>
<evidence type="ECO:0000256" key="3">
    <source>
        <dbReference type="ARBA" id="ARBA00022475"/>
    </source>
</evidence>
<dbReference type="AlphaFoldDB" id="A0A161X7L9"/>
<evidence type="ECO:0000259" key="9">
    <source>
        <dbReference type="Pfam" id="PF04239"/>
    </source>
</evidence>
<dbReference type="InterPro" id="IPR007353">
    <property type="entry name" value="DUF421"/>
</dbReference>